<dbReference type="SUPFAM" id="SSF63737">
    <property type="entry name" value="Leukotriene A4 hydrolase N-terminal domain"/>
    <property type="match status" value="1"/>
</dbReference>
<comment type="subcellular location">
    <subcellularLocation>
        <location evidence="2">Cytoplasm</location>
    </subcellularLocation>
</comment>
<evidence type="ECO:0000256" key="12">
    <source>
        <dbReference type="PIRSR" id="PIRSR634015-1"/>
    </source>
</evidence>
<dbReference type="PANTHER" id="PTHR45726">
    <property type="entry name" value="LEUKOTRIENE A-4 HYDROLASE"/>
    <property type="match status" value="1"/>
</dbReference>
<feature type="binding site" evidence="13">
    <location>
        <begin position="571"/>
        <end position="573"/>
    </location>
    <ligand>
        <name>a peptide</name>
        <dbReference type="ChEBI" id="CHEBI:60466"/>
    </ligand>
</feature>
<feature type="active site" description="Proton acceptor" evidence="12">
    <location>
        <position position="312"/>
    </location>
</feature>
<feature type="active site" description="Proton donor" evidence="12">
    <location>
        <position position="397"/>
    </location>
</feature>
<evidence type="ECO:0000256" key="14">
    <source>
        <dbReference type="PIRSR" id="PIRSR634015-3"/>
    </source>
</evidence>
<proteinExistence type="inferred from homology"/>
<evidence type="ECO:0000313" key="18">
    <source>
        <dbReference type="Proteomes" id="UP000283077"/>
    </source>
</evidence>
<evidence type="ECO:0000256" key="8">
    <source>
        <dbReference type="ARBA" id="ARBA00022723"/>
    </source>
</evidence>
<dbReference type="InterPro" id="IPR016024">
    <property type="entry name" value="ARM-type_fold"/>
</dbReference>
<dbReference type="PRINTS" id="PR00756">
    <property type="entry name" value="ALADIPTASE"/>
</dbReference>
<comment type="catalytic activity">
    <reaction evidence="1">
        <text>Release of an N-terminal amino acid, Xaa-|-Yaa- from a peptide, amide or arylamide. Xaa is preferably Ala, but may be most amino acids including Pro (slow action). When a terminal hydrophobic residue is followed by a prolyl residue, the two may be released as an intact Xaa-Pro dipeptide.</text>
        <dbReference type="EC" id="3.4.11.2"/>
    </reaction>
</comment>
<keyword evidence="10 14" id="KW-0862">Zinc</keyword>
<dbReference type="InterPro" id="IPR045357">
    <property type="entry name" value="Aminopeptidase_N-like_N"/>
</dbReference>
<dbReference type="InterPro" id="IPR042097">
    <property type="entry name" value="Aminopeptidase_N-like_N_sf"/>
</dbReference>
<accession>A0A437R270</accession>
<evidence type="ECO:0000256" key="10">
    <source>
        <dbReference type="ARBA" id="ARBA00022833"/>
    </source>
</evidence>
<organism evidence="17 18">
    <name type="scientific">Rheinheimera riviphila</name>
    <dbReference type="NCBI Taxonomy" id="1834037"/>
    <lineage>
        <taxon>Bacteria</taxon>
        <taxon>Pseudomonadati</taxon>
        <taxon>Pseudomonadota</taxon>
        <taxon>Gammaproteobacteria</taxon>
        <taxon>Chromatiales</taxon>
        <taxon>Chromatiaceae</taxon>
        <taxon>Rheinheimera</taxon>
    </lineage>
</organism>
<protein>
    <recommendedName>
        <fullName evidence="5">Aminopeptidase N</fullName>
        <ecNumber evidence="4">3.4.11.2</ecNumber>
    </recommendedName>
</protein>
<dbReference type="RefSeq" id="WP_127697855.1">
    <property type="nucleotide sequence ID" value="NZ_SACS01000003.1"/>
</dbReference>
<keyword evidence="7" id="KW-0645">Protease</keyword>
<evidence type="ECO:0000256" key="3">
    <source>
        <dbReference type="ARBA" id="ARBA00010136"/>
    </source>
</evidence>
<dbReference type="OrthoDB" id="100605at2"/>
<evidence type="ECO:0000256" key="11">
    <source>
        <dbReference type="ARBA" id="ARBA00023049"/>
    </source>
</evidence>
<dbReference type="InterPro" id="IPR027268">
    <property type="entry name" value="Peptidase_M4/M1_CTD_sf"/>
</dbReference>
<dbReference type="Gene3D" id="2.60.40.1730">
    <property type="entry name" value="tricorn interacting facor f3 domain"/>
    <property type="match status" value="1"/>
</dbReference>
<dbReference type="InterPro" id="IPR034015">
    <property type="entry name" value="M1_LTA4H"/>
</dbReference>
<dbReference type="AlphaFoldDB" id="A0A437R270"/>
<dbReference type="SMART" id="SM01263">
    <property type="entry name" value="Leuk-A4-hydro_C"/>
    <property type="match status" value="1"/>
</dbReference>
<comment type="cofactor">
    <cofactor evidence="14">
        <name>Zn(2+)</name>
        <dbReference type="ChEBI" id="CHEBI:29105"/>
    </cofactor>
    <text evidence="14">Binds 1 zinc ion per subunit.</text>
</comment>
<reference evidence="17 18" key="1">
    <citation type="submission" date="2019-01" db="EMBL/GenBank/DDBJ databases">
        <authorList>
            <person name="Chen W.-M."/>
        </authorList>
    </citation>
    <scope>NUCLEOTIDE SEQUENCE [LARGE SCALE GENOMIC DNA]</scope>
    <source>
        <strain evidence="17 18">KYPC3</strain>
    </source>
</reference>
<dbReference type="InterPro" id="IPR001930">
    <property type="entry name" value="Peptidase_M1"/>
</dbReference>
<keyword evidence="18" id="KW-1185">Reference proteome</keyword>
<dbReference type="EMBL" id="SACS01000003">
    <property type="protein sequence ID" value="RVU40845.1"/>
    <property type="molecule type" value="Genomic_DNA"/>
</dbReference>
<evidence type="ECO:0000256" key="15">
    <source>
        <dbReference type="SAM" id="SignalP"/>
    </source>
</evidence>
<dbReference type="InterPro" id="IPR049980">
    <property type="entry name" value="LTA4H_cat"/>
</dbReference>
<keyword evidence="6" id="KW-0963">Cytoplasm</keyword>
<comment type="similarity">
    <text evidence="3">Belongs to the peptidase M1 family.</text>
</comment>
<gene>
    <name evidence="17" type="ORF">EOE67_04510</name>
</gene>
<dbReference type="InterPro" id="IPR015211">
    <property type="entry name" value="Peptidase_M1_C"/>
</dbReference>
<keyword evidence="15" id="KW-0732">Signal</keyword>
<name>A0A437R270_9GAMM</name>
<dbReference type="SUPFAM" id="SSF48371">
    <property type="entry name" value="ARM repeat"/>
    <property type="match status" value="1"/>
</dbReference>
<dbReference type="GO" id="GO:0005737">
    <property type="term" value="C:cytoplasm"/>
    <property type="evidence" value="ECO:0007669"/>
    <property type="project" value="UniProtKB-SubCell"/>
</dbReference>
<evidence type="ECO:0000259" key="16">
    <source>
        <dbReference type="SMART" id="SM01263"/>
    </source>
</evidence>
<dbReference type="Pfam" id="PF17900">
    <property type="entry name" value="Peptidase_M1_N"/>
    <property type="match status" value="1"/>
</dbReference>
<dbReference type="PROSITE" id="PS51257">
    <property type="entry name" value="PROKAR_LIPOPROTEIN"/>
    <property type="match status" value="1"/>
</dbReference>
<feature type="chain" id="PRO_5019415399" description="Aminopeptidase N" evidence="15">
    <location>
        <begin position="24"/>
        <end position="617"/>
    </location>
</feature>
<evidence type="ECO:0000313" key="17">
    <source>
        <dbReference type="EMBL" id="RVU40845.1"/>
    </source>
</evidence>
<evidence type="ECO:0000256" key="6">
    <source>
        <dbReference type="ARBA" id="ARBA00022490"/>
    </source>
</evidence>
<feature type="domain" description="Peptidase M1 leukotriene A4 hydrolase/aminopeptidase C-terminal" evidence="16">
    <location>
        <begin position="476"/>
        <end position="615"/>
    </location>
</feature>
<evidence type="ECO:0000256" key="9">
    <source>
        <dbReference type="ARBA" id="ARBA00022801"/>
    </source>
</evidence>
<dbReference type="GO" id="GO:0008270">
    <property type="term" value="F:zinc ion binding"/>
    <property type="evidence" value="ECO:0007669"/>
    <property type="project" value="InterPro"/>
</dbReference>
<feature type="signal peptide" evidence="15">
    <location>
        <begin position="1"/>
        <end position="23"/>
    </location>
</feature>
<dbReference type="Pfam" id="PF01433">
    <property type="entry name" value="Peptidase_M1"/>
    <property type="match status" value="1"/>
</dbReference>
<evidence type="ECO:0000256" key="7">
    <source>
        <dbReference type="ARBA" id="ARBA00022670"/>
    </source>
</evidence>
<dbReference type="InterPro" id="IPR038502">
    <property type="entry name" value="M1_LTA-4_hydro/amino_C_sf"/>
</dbReference>
<feature type="binding site" evidence="13">
    <location>
        <begin position="155"/>
        <end position="157"/>
    </location>
    <ligand>
        <name>a peptide</name>
        <dbReference type="ChEBI" id="CHEBI:60466"/>
    </ligand>
</feature>
<dbReference type="CDD" id="cd09599">
    <property type="entry name" value="M1_LTA4H"/>
    <property type="match status" value="1"/>
</dbReference>
<evidence type="ECO:0000256" key="13">
    <source>
        <dbReference type="PIRSR" id="PIRSR634015-2"/>
    </source>
</evidence>
<dbReference type="Gene3D" id="3.30.2010.30">
    <property type="match status" value="1"/>
</dbReference>
<feature type="binding site" evidence="13">
    <location>
        <begin position="282"/>
        <end position="287"/>
    </location>
    <ligand>
        <name>a peptide</name>
        <dbReference type="ChEBI" id="CHEBI:60466"/>
    </ligand>
</feature>
<feature type="binding site" evidence="14">
    <location>
        <position position="315"/>
    </location>
    <ligand>
        <name>Zn(2+)</name>
        <dbReference type="ChEBI" id="CHEBI:29105"/>
        <note>catalytic</note>
    </ligand>
</feature>
<comment type="caution">
    <text evidence="17">The sequence shown here is derived from an EMBL/GenBank/DDBJ whole genome shotgun (WGS) entry which is preliminary data.</text>
</comment>
<dbReference type="PANTHER" id="PTHR45726:SF3">
    <property type="entry name" value="LEUKOTRIENE A-4 HYDROLASE"/>
    <property type="match status" value="1"/>
</dbReference>
<dbReference type="Pfam" id="PF09127">
    <property type="entry name" value="Leuk-A4-hydro_C"/>
    <property type="match status" value="1"/>
</dbReference>
<dbReference type="Proteomes" id="UP000283077">
    <property type="component" value="Unassembled WGS sequence"/>
</dbReference>
<feature type="binding site" evidence="14">
    <location>
        <position position="311"/>
    </location>
    <ligand>
        <name>Zn(2+)</name>
        <dbReference type="ChEBI" id="CHEBI:29105"/>
        <note>catalytic</note>
    </ligand>
</feature>
<evidence type="ECO:0000256" key="4">
    <source>
        <dbReference type="ARBA" id="ARBA00012564"/>
    </source>
</evidence>
<keyword evidence="9" id="KW-0378">Hydrolase</keyword>
<evidence type="ECO:0000256" key="1">
    <source>
        <dbReference type="ARBA" id="ARBA00000098"/>
    </source>
</evidence>
<keyword evidence="11" id="KW-0482">Metalloprotease</keyword>
<dbReference type="EC" id="3.4.11.2" evidence="4"/>
<dbReference type="GO" id="GO:0008237">
    <property type="term" value="F:metallopeptidase activity"/>
    <property type="evidence" value="ECO:0007669"/>
    <property type="project" value="UniProtKB-KW"/>
</dbReference>
<dbReference type="Gene3D" id="1.10.390.10">
    <property type="entry name" value="Neutral Protease Domain 2"/>
    <property type="match status" value="1"/>
</dbReference>
<dbReference type="FunFam" id="3.30.2010.30:FF:000001">
    <property type="entry name" value="Leukotriene A(4) hydrolase"/>
    <property type="match status" value="1"/>
</dbReference>
<dbReference type="InterPro" id="IPR014782">
    <property type="entry name" value="Peptidase_M1_dom"/>
</dbReference>
<evidence type="ECO:0000256" key="2">
    <source>
        <dbReference type="ARBA" id="ARBA00004496"/>
    </source>
</evidence>
<dbReference type="SUPFAM" id="SSF55486">
    <property type="entry name" value="Metalloproteases ('zincins'), catalytic domain"/>
    <property type="match status" value="1"/>
</dbReference>
<keyword evidence="8 14" id="KW-0479">Metal-binding</keyword>
<evidence type="ECO:0000256" key="5">
    <source>
        <dbReference type="ARBA" id="ARBA00015611"/>
    </source>
</evidence>
<sequence>MLKLWILTTLLLSSCLSVFIVKAAPLDQHSFANIDAVYTNKLSLDLTVDFDKQQLHGFAEHELTRKDPKVSQLILDSRALVIEKVLQADSKGQWRTAAFALGAVDAIKGQPLTITLSPASSKVRVYYRTTAESSGLQWLNAAQTSEKQQPFLFSQSQAIHARSWIPLQDTPALRVSYQARIRTPTQLLAVMSADNSKNTERDGDYQFVMPQPIPAYLIAIAVGDLHFQPMSAHTGIYAEKTWLAKAAAEFSDTQKMMDVASKLYGEYPWGRYDLLILPASFPFGGMENPRLSFITPTVITGDKSLVSLIAHELAHSWSGNLVTNSNWNDLWLNEGFTNFFENRLMAEVYGPARAAMEYSLSVKDLQRDIAELEPADTALQLQLAGRDPDDAFSQVAYVKGQLLLQLLENKFGREKFDAFISAYFQKFAFQSMDTQTFLQFLQQQLLEKYPGVVSMTEVLQWVFGPGLPAGFPMQHSDAFALVSKQLQAWQQHEITLAALPTITWTVHEWLHFINQLPRDLAPAKLAELDAAFALSQSSNAEIFVAWSRLTIPLNYLPVMPQVKQFLLHVGRTKFVVPLYRLLLENSAQQGFAKEIYQQAKPGYHPLTQAQIDKAFAG</sequence>
<dbReference type="GO" id="GO:0016285">
    <property type="term" value="F:alanyl aminopeptidase activity"/>
    <property type="evidence" value="ECO:0007669"/>
    <property type="project" value="UniProtKB-EC"/>
</dbReference>
<feature type="binding site" evidence="14">
    <location>
        <position position="334"/>
    </location>
    <ligand>
        <name>Zn(2+)</name>
        <dbReference type="ChEBI" id="CHEBI:29105"/>
        <note>catalytic</note>
    </ligand>
</feature>
<dbReference type="GO" id="GO:0006508">
    <property type="term" value="P:proteolysis"/>
    <property type="evidence" value="ECO:0007669"/>
    <property type="project" value="UniProtKB-KW"/>
</dbReference>
<dbReference type="Gene3D" id="1.25.40.320">
    <property type="entry name" value="Peptidase M1, leukotriene A4 hydrolase/aminopeptidase C-terminal domain"/>
    <property type="match status" value="1"/>
</dbReference>